<evidence type="ECO:0000313" key="2">
    <source>
        <dbReference type="Proteomes" id="UP000309450"/>
    </source>
</evidence>
<name>A0A4S3MIM4_9RHOB</name>
<dbReference type="AlphaFoldDB" id="A0A4S3MIM4"/>
<reference evidence="1 2" key="1">
    <citation type="submission" date="2019-04" db="EMBL/GenBank/DDBJ databases">
        <title>Draft genome sequence of Gemmobacter aestuarii sp. nov.</title>
        <authorList>
            <person name="Hameed A."/>
            <person name="Lin S.-Y."/>
            <person name="Shahina M."/>
            <person name="Lai W.-A."/>
            <person name="Young C.-C."/>
        </authorList>
    </citation>
    <scope>NUCLEOTIDE SEQUENCE [LARGE SCALE GENOMIC DNA]</scope>
    <source>
        <strain evidence="1 2">CC-PW-75</strain>
    </source>
</reference>
<dbReference type="EMBL" id="SSND01000007">
    <property type="protein sequence ID" value="THD81051.1"/>
    <property type="molecule type" value="Genomic_DNA"/>
</dbReference>
<sequence length="426" mass="48655">MAFPNTKSVAYFNPKSQLVFLNEASADEIEGAFRAKDFSRLRHDISTIYHEITHWADTVGTIWGNDYLKAVYRAYDVLPRTKIPGAEADFHRFIDLHDLDRKLSFSDYYRTVRSDARPHSLNDPWRIAFSSGVEFNTSGRADEAKPIIFVRFADRISEEQIVRQPISVAALLETTATWSELSTQYLTIGALPNDERMVENVFITREYGDRLYTPELTLYSAPVHLLAHYTGIKNAVGAYHLGALVALVCLNLVPSHFRRMKVPGGLEAWGRRVGAFVRGESRPFAFKCICMNAPGISKSNSPIEWLNAALAASNLPSYDEILGYAANRLKEDREFCQDVEMAGRQKYLRELGADWLNWRRSNADPALDYRHLDDDSLMTPFIFDRDGTPFRILGSKFDATRFDPVDMYNREANLHTEILNFRRACR</sequence>
<accession>A0A4S3MIM4</accession>
<dbReference type="OrthoDB" id="8421306at2"/>
<protein>
    <submittedName>
        <fullName evidence="1">Uncharacterized protein</fullName>
    </submittedName>
</protein>
<proteinExistence type="predicted"/>
<evidence type="ECO:0000313" key="1">
    <source>
        <dbReference type="EMBL" id="THD81051.1"/>
    </source>
</evidence>
<dbReference type="RefSeq" id="WP_136395956.1">
    <property type="nucleotide sequence ID" value="NZ_SSND01000007.1"/>
</dbReference>
<gene>
    <name evidence="1" type="ORF">E7811_17385</name>
</gene>
<keyword evidence="2" id="KW-1185">Reference proteome</keyword>
<organism evidence="1 2">
    <name type="scientific">Aliigemmobacter aestuarii</name>
    <dbReference type="NCBI Taxonomy" id="1445661"/>
    <lineage>
        <taxon>Bacteria</taxon>
        <taxon>Pseudomonadati</taxon>
        <taxon>Pseudomonadota</taxon>
        <taxon>Alphaproteobacteria</taxon>
        <taxon>Rhodobacterales</taxon>
        <taxon>Paracoccaceae</taxon>
        <taxon>Aliigemmobacter</taxon>
    </lineage>
</organism>
<comment type="caution">
    <text evidence="1">The sequence shown here is derived from an EMBL/GenBank/DDBJ whole genome shotgun (WGS) entry which is preliminary data.</text>
</comment>
<dbReference type="Proteomes" id="UP000309450">
    <property type="component" value="Unassembled WGS sequence"/>
</dbReference>